<dbReference type="AlphaFoldDB" id="A0A0U5GEY8"/>
<gene>
    <name evidence="1" type="ORF">ASPCAL12976</name>
</gene>
<evidence type="ECO:0000313" key="2">
    <source>
        <dbReference type="Proteomes" id="UP000054771"/>
    </source>
</evidence>
<organism evidence="1 2">
    <name type="scientific">Aspergillus calidoustus</name>
    <dbReference type="NCBI Taxonomy" id="454130"/>
    <lineage>
        <taxon>Eukaryota</taxon>
        <taxon>Fungi</taxon>
        <taxon>Dikarya</taxon>
        <taxon>Ascomycota</taxon>
        <taxon>Pezizomycotina</taxon>
        <taxon>Eurotiomycetes</taxon>
        <taxon>Eurotiomycetidae</taxon>
        <taxon>Eurotiales</taxon>
        <taxon>Aspergillaceae</taxon>
        <taxon>Aspergillus</taxon>
        <taxon>Aspergillus subgen. Nidulantes</taxon>
    </lineage>
</organism>
<keyword evidence="2" id="KW-1185">Reference proteome</keyword>
<dbReference type="Proteomes" id="UP000054771">
    <property type="component" value="Unassembled WGS sequence"/>
</dbReference>
<dbReference type="EMBL" id="CDMC01000015">
    <property type="protein sequence ID" value="CEL09847.1"/>
    <property type="molecule type" value="Genomic_DNA"/>
</dbReference>
<reference evidence="2" key="1">
    <citation type="journal article" date="2016" name="Genome Announc.">
        <title>Draft genome sequences of fungus Aspergillus calidoustus.</title>
        <authorList>
            <person name="Horn F."/>
            <person name="Linde J."/>
            <person name="Mattern D.J."/>
            <person name="Walther G."/>
            <person name="Guthke R."/>
            <person name="Scherlach K."/>
            <person name="Martin K."/>
            <person name="Brakhage A.A."/>
            <person name="Petzke L."/>
            <person name="Valiante V."/>
        </authorList>
    </citation>
    <scope>NUCLEOTIDE SEQUENCE [LARGE SCALE GENOMIC DNA]</scope>
    <source>
        <strain evidence="2">SF006504</strain>
    </source>
</reference>
<evidence type="ECO:0000313" key="1">
    <source>
        <dbReference type="EMBL" id="CEL09847.1"/>
    </source>
</evidence>
<protein>
    <submittedName>
        <fullName evidence="1">Uncharacterized protein</fullName>
    </submittedName>
</protein>
<proteinExistence type="predicted"/>
<name>A0A0U5GEY8_ASPCI</name>
<accession>A0A0U5GEY8</accession>
<sequence length="78" mass="9040">MAANELYRRISLDTEGYEEILEKAKEIEARFHGSKIVSSSFVLKNRVNFSGAFAFTKLKRQLEKPQSYGTFLKWKGHI</sequence>